<dbReference type="FunFam" id="3.20.20.80:FF:000004">
    <property type="entry name" value="Beta-glucosidase 6-phospho-beta-glucosidase"/>
    <property type="match status" value="1"/>
</dbReference>
<evidence type="ECO:0000256" key="11">
    <source>
        <dbReference type="PROSITE-ProRule" id="PRU10055"/>
    </source>
</evidence>
<evidence type="ECO:0000256" key="1">
    <source>
        <dbReference type="ARBA" id="ARBA00000448"/>
    </source>
</evidence>
<dbReference type="PANTHER" id="PTHR10353:SF36">
    <property type="entry name" value="LP05116P"/>
    <property type="match status" value="1"/>
</dbReference>
<keyword evidence="8" id="KW-0624">Polysaccharide degradation</keyword>
<keyword evidence="7 12" id="KW-0326">Glycosidase</keyword>
<keyword evidence="5" id="KW-0136">Cellulose degradation</keyword>
<feature type="binding site" evidence="10">
    <location>
        <position position="298"/>
    </location>
    <ligand>
        <name>substrate</name>
    </ligand>
</feature>
<feature type="active site" description="Proton donor" evidence="9">
    <location>
        <position position="170"/>
    </location>
</feature>
<evidence type="ECO:0000256" key="12">
    <source>
        <dbReference type="RuleBase" id="RU361175"/>
    </source>
</evidence>
<feature type="binding site" evidence="10">
    <location>
        <position position="27"/>
    </location>
    <ligand>
        <name>substrate</name>
    </ligand>
</feature>
<evidence type="ECO:0000313" key="14">
    <source>
        <dbReference type="Proteomes" id="UP000198773"/>
    </source>
</evidence>
<feature type="binding site" evidence="10">
    <location>
        <position position="169"/>
    </location>
    <ligand>
        <name>substrate</name>
    </ligand>
</feature>
<proteinExistence type="inferred from homology"/>
<evidence type="ECO:0000256" key="4">
    <source>
        <dbReference type="ARBA" id="ARBA00022801"/>
    </source>
</evidence>
<reference evidence="13 14" key="1">
    <citation type="submission" date="2016-10" db="EMBL/GenBank/DDBJ databases">
        <authorList>
            <person name="de Groot N.N."/>
        </authorList>
    </citation>
    <scope>NUCLEOTIDE SEQUENCE [LARGE SCALE GENOMIC DNA]</scope>
    <source>
        <strain evidence="13 14">CGMCC 1.3430</strain>
    </source>
</reference>
<dbReference type="NCBIfam" id="TIGR03356">
    <property type="entry name" value="BGL"/>
    <property type="match status" value="1"/>
</dbReference>
<sequence length="454" mass="50962">MKKITLAESSQLLDSRFIFGVATAAFQIEGGAGSRLPTIWDTFCAQPGRIKDGSDGQIACDHIHRWQDDIALIASLGVDAYRFSVSWARVLHADGSVNHEGMHFYLQLLDALQARNIKAFVTLYHWDLPEHIQQQGGWLNRKTAWLFQDYADKVSRAFGDKVYSYATLNEPFCSAYLGYEAGIHAPGVQNRRQGRQVAHHLLLAHGLAMQVLQRNCPSAQNGIVVNLSPCYPASDSEADKRAAAMADAYHNHWYLKPLLQGRYPALLDELPETERPDTEPGDLALIAQPLDYLGINYYTRTVFEATNSGWFRDVKPSVSPLTDMGWEIYPQGLTEILCGLPQQYAMPPVYITENGAAMVDTLQVGGGLDGRVQDAERVAYFQQHLQAVEQAMAQGVQVAGYFAWSLMDNFEWAEGYAKRFGIVYVDYPTQQRILKDSGLALQQLFRYKQQRTAR</sequence>
<dbReference type="AlphaFoldDB" id="A0A1H3XLK1"/>
<dbReference type="Pfam" id="PF00232">
    <property type="entry name" value="Glyco_hydro_1"/>
    <property type="match status" value="1"/>
</dbReference>
<dbReference type="InterPro" id="IPR017736">
    <property type="entry name" value="Glyco_hydro_1_beta-glucosidase"/>
</dbReference>
<evidence type="ECO:0000256" key="10">
    <source>
        <dbReference type="PIRSR" id="PIRSR617736-2"/>
    </source>
</evidence>
<dbReference type="EMBL" id="FNRM01000001">
    <property type="protein sequence ID" value="SEA00226.1"/>
    <property type="molecule type" value="Genomic_DNA"/>
</dbReference>
<dbReference type="InterPro" id="IPR001360">
    <property type="entry name" value="Glyco_hydro_1"/>
</dbReference>
<dbReference type="EC" id="3.2.1.21" evidence="3 12"/>
<dbReference type="InterPro" id="IPR018120">
    <property type="entry name" value="Glyco_hydro_1_AS"/>
</dbReference>
<protein>
    <recommendedName>
        <fullName evidence="3 12">Beta-glucosidase</fullName>
        <ecNumber evidence="3 12">3.2.1.21</ecNumber>
    </recommendedName>
</protein>
<keyword evidence="4 12" id="KW-0378">Hydrolase</keyword>
<dbReference type="PROSITE" id="PS00653">
    <property type="entry name" value="GLYCOSYL_HYDROL_F1_2"/>
    <property type="match status" value="1"/>
</dbReference>
<dbReference type="Proteomes" id="UP000198773">
    <property type="component" value="Unassembled WGS sequence"/>
</dbReference>
<accession>A0A1H3XLK1</accession>
<keyword evidence="14" id="KW-1185">Reference proteome</keyword>
<keyword evidence="6" id="KW-0119">Carbohydrate metabolism</keyword>
<dbReference type="STRING" id="152573.SAMN04488051_101299"/>
<dbReference type="GO" id="GO:0030245">
    <property type="term" value="P:cellulose catabolic process"/>
    <property type="evidence" value="ECO:0007669"/>
    <property type="project" value="UniProtKB-KW"/>
</dbReference>
<dbReference type="GO" id="GO:0008422">
    <property type="term" value="F:beta-glucosidase activity"/>
    <property type="evidence" value="ECO:0007669"/>
    <property type="project" value="UniProtKB-EC"/>
</dbReference>
<dbReference type="PRINTS" id="PR00131">
    <property type="entry name" value="GLHYDRLASE1"/>
</dbReference>
<feature type="active site" description="Nucleophile" evidence="9 11">
    <location>
        <position position="353"/>
    </location>
</feature>
<comment type="similarity">
    <text evidence="2 12">Belongs to the glycosyl hydrolase 1 family.</text>
</comment>
<feature type="binding site" evidence="10">
    <location>
        <position position="404"/>
    </location>
    <ligand>
        <name>substrate</name>
    </ligand>
</feature>
<dbReference type="InterPro" id="IPR033132">
    <property type="entry name" value="GH_1_N_CS"/>
</dbReference>
<dbReference type="PANTHER" id="PTHR10353">
    <property type="entry name" value="GLYCOSYL HYDROLASE"/>
    <property type="match status" value="1"/>
</dbReference>
<evidence type="ECO:0000256" key="7">
    <source>
        <dbReference type="ARBA" id="ARBA00023295"/>
    </source>
</evidence>
<dbReference type="RefSeq" id="WP_091338382.1">
    <property type="nucleotide sequence ID" value="NZ_FNRM01000001.1"/>
</dbReference>
<evidence type="ECO:0000256" key="3">
    <source>
        <dbReference type="ARBA" id="ARBA00012744"/>
    </source>
</evidence>
<dbReference type="PROSITE" id="PS00572">
    <property type="entry name" value="GLYCOSYL_HYDROL_F1_1"/>
    <property type="match status" value="1"/>
</dbReference>
<evidence type="ECO:0000256" key="8">
    <source>
        <dbReference type="ARBA" id="ARBA00023326"/>
    </source>
</evidence>
<evidence type="ECO:0000256" key="9">
    <source>
        <dbReference type="PIRSR" id="PIRSR617736-1"/>
    </source>
</evidence>
<name>A0A1H3XLK1_ALKAM</name>
<evidence type="ECO:0000313" key="13">
    <source>
        <dbReference type="EMBL" id="SEA00226.1"/>
    </source>
</evidence>
<organism evidence="13 14">
    <name type="scientific">Alkalimonas amylolytica</name>
    <dbReference type="NCBI Taxonomy" id="152573"/>
    <lineage>
        <taxon>Bacteria</taxon>
        <taxon>Pseudomonadati</taxon>
        <taxon>Pseudomonadota</taxon>
        <taxon>Gammaproteobacteria</taxon>
        <taxon>Alkalimonas</taxon>
    </lineage>
</organism>
<evidence type="ECO:0000256" key="6">
    <source>
        <dbReference type="ARBA" id="ARBA00023277"/>
    </source>
</evidence>
<feature type="binding site" evidence="10">
    <location>
        <begin position="411"/>
        <end position="412"/>
    </location>
    <ligand>
        <name>substrate</name>
    </ligand>
</feature>
<comment type="catalytic activity">
    <reaction evidence="1 12">
        <text>Hydrolysis of terminal, non-reducing beta-D-glucosyl residues with release of beta-D-glucose.</text>
        <dbReference type="EC" id="3.2.1.21"/>
    </reaction>
</comment>
<gene>
    <name evidence="13" type="ORF">SAMN04488051_101299</name>
</gene>
<dbReference type="InterPro" id="IPR017853">
    <property type="entry name" value="GH"/>
</dbReference>
<dbReference type="Gene3D" id="3.20.20.80">
    <property type="entry name" value="Glycosidases"/>
    <property type="match status" value="1"/>
</dbReference>
<dbReference type="SUPFAM" id="SSF51445">
    <property type="entry name" value="(Trans)glycosidases"/>
    <property type="match status" value="1"/>
</dbReference>
<evidence type="ECO:0000256" key="5">
    <source>
        <dbReference type="ARBA" id="ARBA00023001"/>
    </source>
</evidence>
<evidence type="ECO:0000256" key="2">
    <source>
        <dbReference type="ARBA" id="ARBA00010838"/>
    </source>
</evidence>
<feature type="binding site" evidence="10">
    <location>
        <position position="125"/>
    </location>
    <ligand>
        <name>substrate</name>
    </ligand>
</feature>
<dbReference type="OrthoDB" id="9765195at2"/>